<name>A0A9D3YL25_DREPO</name>
<evidence type="ECO:0000313" key="1">
    <source>
        <dbReference type="EMBL" id="KAH3701215.1"/>
    </source>
</evidence>
<organism evidence="1 2">
    <name type="scientific">Dreissena polymorpha</name>
    <name type="common">Zebra mussel</name>
    <name type="synonym">Mytilus polymorpha</name>
    <dbReference type="NCBI Taxonomy" id="45954"/>
    <lineage>
        <taxon>Eukaryota</taxon>
        <taxon>Metazoa</taxon>
        <taxon>Spiralia</taxon>
        <taxon>Lophotrochozoa</taxon>
        <taxon>Mollusca</taxon>
        <taxon>Bivalvia</taxon>
        <taxon>Autobranchia</taxon>
        <taxon>Heteroconchia</taxon>
        <taxon>Euheterodonta</taxon>
        <taxon>Imparidentia</taxon>
        <taxon>Neoheterodontei</taxon>
        <taxon>Myida</taxon>
        <taxon>Dreissenoidea</taxon>
        <taxon>Dreissenidae</taxon>
        <taxon>Dreissena</taxon>
    </lineage>
</organism>
<accession>A0A9D3YL25</accession>
<dbReference type="AlphaFoldDB" id="A0A9D3YL25"/>
<comment type="caution">
    <text evidence="1">The sequence shown here is derived from an EMBL/GenBank/DDBJ whole genome shotgun (WGS) entry which is preliminary data.</text>
</comment>
<reference evidence="1" key="1">
    <citation type="journal article" date="2019" name="bioRxiv">
        <title>The Genome of the Zebra Mussel, Dreissena polymorpha: A Resource for Invasive Species Research.</title>
        <authorList>
            <person name="McCartney M.A."/>
            <person name="Auch B."/>
            <person name="Kono T."/>
            <person name="Mallez S."/>
            <person name="Zhang Y."/>
            <person name="Obille A."/>
            <person name="Becker A."/>
            <person name="Abrahante J.E."/>
            <person name="Garbe J."/>
            <person name="Badalamenti J.P."/>
            <person name="Herman A."/>
            <person name="Mangelson H."/>
            <person name="Liachko I."/>
            <person name="Sullivan S."/>
            <person name="Sone E.D."/>
            <person name="Koren S."/>
            <person name="Silverstein K.A.T."/>
            <person name="Beckman K.B."/>
            <person name="Gohl D.M."/>
        </authorList>
    </citation>
    <scope>NUCLEOTIDE SEQUENCE</scope>
    <source>
        <strain evidence="1">Duluth1</strain>
        <tissue evidence="1">Whole animal</tissue>
    </source>
</reference>
<dbReference type="Proteomes" id="UP000828390">
    <property type="component" value="Unassembled WGS sequence"/>
</dbReference>
<proteinExistence type="predicted"/>
<reference evidence="1" key="2">
    <citation type="submission" date="2020-11" db="EMBL/GenBank/DDBJ databases">
        <authorList>
            <person name="McCartney M.A."/>
            <person name="Auch B."/>
            <person name="Kono T."/>
            <person name="Mallez S."/>
            <person name="Becker A."/>
            <person name="Gohl D.M."/>
            <person name="Silverstein K.A.T."/>
            <person name="Koren S."/>
            <person name="Bechman K.B."/>
            <person name="Herman A."/>
            <person name="Abrahante J.E."/>
            <person name="Garbe J."/>
        </authorList>
    </citation>
    <scope>NUCLEOTIDE SEQUENCE</scope>
    <source>
        <strain evidence="1">Duluth1</strain>
        <tissue evidence="1">Whole animal</tissue>
    </source>
</reference>
<keyword evidence="2" id="KW-1185">Reference proteome</keyword>
<dbReference type="EMBL" id="JAIWYP010000015">
    <property type="protein sequence ID" value="KAH3701215.1"/>
    <property type="molecule type" value="Genomic_DNA"/>
</dbReference>
<sequence length="62" mass="7090">MRDMPLRFSFLFSCFLFLSPYTILLGAPHGVWYNVDNLSKLSMVSVLFLVPNVSEFFNPGLT</sequence>
<evidence type="ECO:0000313" key="2">
    <source>
        <dbReference type="Proteomes" id="UP000828390"/>
    </source>
</evidence>
<gene>
    <name evidence="1" type="ORF">DPMN_076198</name>
</gene>
<protein>
    <submittedName>
        <fullName evidence="1">Uncharacterized protein</fullName>
    </submittedName>
</protein>